<proteinExistence type="predicted"/>
<name>A0ACC0U439_9AGAM</name>
<organism evidence="1 2">
    <name type="scientific">Russula earlei</name>
    <dbReference type="NCBI Taxonomy" id="71964"/>
    <lineage>
        <taxon>Eukaryota</taxon>
        <taxon>Fungi</taxon>
        <taxon>Dikarya</taxon>
        <taxon>Basidiomycota</taxon>
        <taxon>Agaricomycotina</taxon>
        <taxon>Agaricomycetes</taxon>
        <taxon>Russulales</taxon>
        <taxon>Russulaceae</taxon>
        <taxon>Russula</taxon>
    </lineage>
</organism>
<gene>
    <name evidence="1" type="ORF">F5148DRAFT_272064</name>
</gene>
<evidence type="ECO:0000313" key="2">
    <source>
        <dbReference type="Proteomes" id="UP001207468"/>
    </source>
</evidence>
<accession>A0ACC0U439</accession>
<dbReference type="Proteomes" id="UP001207468">
    <property type="component" value="Unassembled WGS sequence"/>
</dbReference>
<protein>
    <submittedName>
        <fullName evidence="1">Uncharacterized protein</fullName>
    </submittedName>
</protein>
<comment type="caution">
    <text evidence="1">The sequence shown here is derived from an EMBL/GenBank/DDBJ whole genome shotgun (WGS) entry which is preliminary data.</text>
</comment>
<sequence length="73" mass="8352">MTWRNPFISLHEPELHTPSLTFSRYRFLFTVVCAISLRYSKKRKVYPIAAHLAKTAAANALIDGWNSVELCQA</sequence>
<dbReference type="EMBL" id="JAGFNK010000191">
    <property type="protein sequence ID" value="KAI9460088.1"/>
    <property type="molecule type" value="Genomic_DNA"/>
</dbReference>
<reference evidence="1" key="1">
    <citation type="submission" date="2021-03" db="EMBL/GenBank/DDBJ databases">
        <title>Evolutionary priming and transition to the ectomycorrhizal habit in an iconic lineage of mushroom-forming fungi: is preadaptation a requirement?</title>
        <authorList>
            <consortium name="DOE Joint Genome Institute"/>
            <person name="Looney B.P."/>
            <person name="Miyauchi S."/>
            <person name="Morin E."/>
            <person name="Drula E."/>
            <person name="Courty P.E."/>
            <person name="Chicoki N."/>
            <person name="Fauchery L."/>
            <person name="Kohler A."/>
            <person name="Kuo A."/>
            <person name="LaButti K."/>
            <person name="Pangilinan J."/>
            <person name="Lipzen A."/>
            <person name="Riley R."/>
            <person name="Andreopoulos W."/>
            <person name="He G."/>
            <person name="Johnson J."/>
            <person name="Barry K.W."/>
            <person name="Grigoriev I.V."/>
            <person name="Nagy L."/>
            <person name="Hibbett D."/>
            <person name="Henrissat B."/>
            <person name="Matheny P.B."/>
            <person name="Labbe J."/>
            <person name="Martin A.F."/>
        </authorList>
    </citation>
    <scope>NUCLEOTIDE SEQUENCE</scope>
    <source>
        <strain evidence="1">BPL698</strain>
    </source>
</reference>
<evidence type="ECO:0000313" key="1">
    <source>
        <dbReference type="EMBL" id="KAI9460088.1"/>
    </source>
</evidence>
<keyword evidence="2" id="KW-1185">Reference proteome</keyword>